<protein>
    <submittedName>
        <fullName evidence="2">Uncharacterized protein</fullName>
    </submittedName>
</protein>
<name>A0A5B7FKM7_PORTR</name>
<feature type="compositionally biased region" description="Acidic residues" evidence="1">
    <location>
        <begin position="53"/>
        <end position="71"/>
    </location>
</feature>
<accession>A0A5B7FKM7</accession>
<feature type="region of interest" description="Disordered" evidence="1">
    <location>
        <begin position="1"/>
        <end position="71"/>
    </location>
</feature>
<evidence type="ECO:0000256" key="1">
    <source>
        <dbReference type="SAM" id="MobiDB-lite"/>
    </source>
</evidence>
<feature type="compositionally biased region" description="Basic and acidic residues" evidence="1">
    <location>
        <begin position="40"/>
        <end position="52"/>
    </location>
</feature>
<gene>
    <name evidence="2" type="ORF">E2C01_040766</name>
</gene>
<evidence type="ECO:0000313" key="2">
    <source>
        <dbReference type="EMBL" id="MPC47032.1"/>
    </source>
</evidence>
<comment type="caution">
    <text evidence="2">The sequence shown here is derived from an EMBL/GenBank/DDBJ whole genome shotgun (WGS) entry which is preliminary data.</text>
</comment>
<dbReference type="EMBL" id="VSRR010007508">
    <property type="protein sequence ID" value="MPC47032.1"/>
    <property type="molecule type" value="Genomic_DNA"/>
</dbReference>
<evidence type="ECO:0000313" key="3">
    <source>
        <dbReference type="Proteomes" id="UP000324222"/>
    </source>
</evidence>
<dbReference type="Proteomes" id="UP000324222">
    <property type="component" value="Unassembled WGS sequence"/>
</dbReference>
<dbReference type="AlphaFoldDB" id="A0A5B7FKM7"/>
<organism evidence="2 3">
    <name type="scientific">Portunus trituberculatus</name>
    <name type="common">Swimming crab</name>
    <name type="synonym">Neptunus trituberculatus</name>
    <dbReference type="NCBI Taxonomy" id="210409"/>
    <lineage>
        <taxon>Eukaryota</taxon>
        <taxon>Metazoa</taxon>
        <taxon>Ecdysozoa</taxon>
        <taxon>Arthropoda</taxon>
        <taxon>Crustacea</taxon>
        <taxon>Multicrustacea</taxon>
        <taxon>Malacostraca</taxon>
        <taxon>Eumalacostraca</taxon>
        <taxon>Eucarida</taxon>
        <taxon>Decapoda</taxon>
        <taxon>Pleocyemata</taxon>
        <taxon>Brachyura</taxon>
        <taxon>Eubrachyura</taxon>
        <taxon>Portunoidea</taxon>
        <taxon>Portunidae</taxon>
        <taxon>Portuninae</taxon>
        <taxon>Portunus</taxon>
    </lineage>
</organism>
<keyword evidence="3" id="KW-1185">Reference proteome</keyword>
<sequence>MNKRKILTDASPRLKEEGQEKPNASRRRPDGGALECVSGRVEREGGEETREALEEEEEEEKEKEEEEEEKEEWLWWCIGNNKVKWEK</sequence>
<proteinExistence type="predicted"/>
<reference evidence="2 3" key="1">
    <citation type="submission" date="2019-05" db="EMBL/GenBank/DDBJ databases">
        <title>Another draft genome of Portunus trituberculatus and its Hox gene families provides insights of decapod evolution.</title>
        <authorList>
            <person name="Jeong J.-H."/>
            <person name="Song I."/>
            <person name="Kim S."/>
            <person name="Choi T."/>
            <person name="Kim D."/>
            <person name="Ryu S."/>
            <person name="Kim W."/>
        </authorList>
    </citation>
    <scope>NUCLEOTIDE SEQUENCE [LARGE SCALE GENOMIC DNA]</scope>
    <source>
        <tissue evidence="2">Muscle</tissue>
    </source>
</reference>